<dbReference type="EMBL" id="JACICE010000008">
    <property type="protein sequence ID" value="MBB3777266.1"/>
    <property type="molecule type" value="Genomic_DNA"/>
</dbReference>
<reference evidence="2 3" key="1">
    <citation type="submission" date="2019-12" db="EMBL/GenBank/DDBJ databases">
        <title>Genomic-based taxomic classification of the family Erythrobacteraceae.</title>
        <authorList>
            <person name="Xu L."/>
        </authorList>
    </citation>
    <scope>NUCLEOTIDE SEQUENCE [LARGE SCALE GENOMIC DNA]</scope>
    <source>
        <strain evidence="2 3">JCM 10282</strain>
    </source>
</reference>
<evidence type="ECO:0000313" key="4">
    <source>
        <dbReference type="Proteomes" id="UP000548685"/>
    </source>
</evidence>
<gene>
    <name evidence="1" type="ORF">FHS52_003263</name>
    <name evidence="2" type="ORF">GRI59_15490</name>
</gene>
<dbReference type="RefSeq" id="WP_160762162.1">
    <property type="nucleotide sequence ID" value="NZ_BAAADZ010000007.1"/>
</dbReference>
<keyword evidence="4" id="KW-1185">Reference proteome</keyword>
<organism evidence="2 3">
    <name type="scientific">Erythrobacter ramosus</name>
    <dbReference type="NCBI Taxonomy" id="35811"/>
    <lineage>
        <taxon>Bacteria</taxon>
        <taxon>Pseudomonadati</taxon>
        <taxon>Pseudomonadota</taxon>
        <taxon>Alphaproteobacteria</taxon>
        <taxon>Sphingomonadales</taxon>
        <taxon>Erythrobacteraceae</taxon>
        <taxon>Erythrobacter/Porphyrobacter group</taxon>
        <taxon>Erythrobacter</taxon>
    </lineage>
</organism>
<proteinExistence type="predicted"/>
<reference evidence="1 4" key="2">
    <citation type="submission" date="2020-08" db="EMBL/GenBank/DDBJ databases">
        <title>Genomic Encyclopedia of Type Strains, Phase IV (KMG-IV): sequencing the most valuable type-strain genomes for metagenomic binning, comparative biology and taxonomic classification.</title>
        <authorList>
            <person name="Goeker M."/>
        </authorList>
    </citation>
    <scope>NUCLEOTIDE SEQUENCE [LARGE SCALE GENOMIC DNA]</scope>
    <source>
        <strain evidence="1 4">DSM 8510</strain>
    </source>
</reference>
<protein>
    <submittedName>
        <fullName evidence="2">Uncharacterized protein</fullName>
    </submittedName>
</protein>
<evidence type="ECO:0000313" key="3">
    <source>
        <dbReference type="Proteomes" id="UP000430021"/>
    </source>
</evidence>
<evidence type="ECO:0000313" key="1">
    <source>
        <dbReference type="EMBL" id="MBB3777266.1"/>
    </source>
</evidence>
<evidence type="ECO:0000313" key="2">
    <source>
        <dbReference type="EMBL" id="MXP40009.1"/>
    </source>
</evidence>
<dbReference type="Proteomes" id="UP000548685">
    <property type="component" value="Unassembled WGS sequence"/>
</dbReference>
<dbReference type="OrthoDB" id="6024807at2"/>
<comment type="caution">
    <text evidence="2">The sequence shown here is derived from an EMBL/GenBank/DDBJ whole genome shotgun (WGS) entry which is preliminary data.</text>
</comment>
<dbReference type="AlphaFoldDB" id="A0A6I4UQW4"/>
<accession>A0A6I4UQW4</accession>
<dbReference type="Proteomes" id="UP000430021">
    <property type="component" value="Unassembled WGS sequence"/>
</dbReference>
<name>A0A6I4UQW4_9SPHN</name>
<dbReference type="EMBL" id="WTYB01000008">
    <property type="protein sequence ID" value="MXP40009.1"/>
    <property type="molecule type" value="Genomic_DNA"/>
</dbReference>
<sequence>MTLPRTPGPTVRATWRTGGTLLPGTVISGDRTLVYAGPVTSPVLRDLIDIALEADGARLTQPEALAFGFEIELDQ</sequence>